<dbReference type="InterPro" id="IPR000192">
    <property type="entry name" value="Aminotrans_V_dom"/>
</dbReference>
<feature type="region of interest" description="Disordered" evidence="2">
    <location>
        <begin position="313"/>
        <end position="338"/>
    </location>
</feature>
<dbReference type="InterPro" id="IPR015424">
    <property type="entry name" value="PyrdxlP-dep_Trfase"/>
</dbReference>
<proteinExistence type="predicted"/>
<name>A0ABY8UMN5_TETOB</name>
<dbReference type="InterPro" id="IPR015422">
    <property type="entry name" value="PyrdxlP-dep_Trfase_small"/>
</dbReference>
<evidence type="ECO:0000313" key="5">
    <source>
        <dbReference type="Proteomes" id="UP001244341"/>
    </source>
</evidence>
<keyword evidence="1" id="KW-0663">Pyridoxal phosphate</keyword>
<evidence type="ECO:0000256" key="2">
    <source>
        <dbReference type="SAM" id="MobiDB-lite"/>
    </source>
</evidence>
<dbReference type="PANTHER" id="PTHR43092:SF2">
    <property type="entry name" value="HERCYNYLCYSTEINE SULFOXIDE LYASE"/>
    <property type="match status" value="1"/>
</dbReference>
<dbReference type="Gene3D" id="3.40.640.10">
    <property type="entry name" value="Type I PLP-dependent aspartate aminotransferase-like (Major domain)"/>
    <property type="match status" value="1"/>
</dbReference>
<evidence type="ECO:0000313" key="4">
    <source>
        <dbReference type="EMBL" id="WIA22809.1"/>
    </source>
</evidence>
<evidence type="ECO:0000256" key="1">
    <source>
        <dbReference type="ARBA" id="ARBA00022898"/>
    </source>
</evidence>
<dbReference type="PANTHER" id="PTHR43092">
    <property type="entry name" value="L-CYSTEINE DESULFHYDRASE"/>
    <property type="match status" value="1"/>
</dbReference>
<protein>
    <recommendedName>
        <fullName evidence="3">Aminotransferase class V domain-containing protein</fullName>
    </recommendedName>
</protein>
<keyword evidence="5" id="KW-1185">Reference proteome</keyword>
<dbReference type="InterPro" id="IPR015421">
    <property type="entry name" value="PyrdxlP-dep_Trfase_major"/>
</dbReference>
<feature type="compositionally biased region" description="Low complexity" evidence="2">
    <location>
        <begin position="326"/>
        <end position="338"/>
    </location>
</feature>
<gene>
    <name evidence="4" type="ORF">OEZ85_001202</name>
</gene>
<dbReference type="Proteomes" id="UP001244341">
    <property type="component" value="Chromosome 15b"/>
</dbReference>
<feature type="domain" description="Aminotransferase class V" evidence="3">
    <location>
        <begin position="95"/>
        <end position="319"/>
    </location>
</feature>
<sequence length="479" mass="51381">MTPTQQLFRSQAQLAAASSSNSSSEAQSSSCFGDAAKGQFLIDFSSWTFINHGAFGGVAEPVYRCAELWRRHCELQPLRFIDRELFPQLVRVIRELAAFVNCRPQDLVLLPNATTGLNAVISSCKLQPGDTVYSLNIGYGSVKKMLQAACDAAGASHVVGEVTFPLSGPEQLLEVMTDSLPQNAKLAVFDAVTSNTALVLPIKQLVQLCKDRGVPVLIDGAHALGMLPLDLQQLDPDFFVSNCHKWLCGARGSAMLYVAPQWQQQVQPPVLSHGAEAGFLSSFIWDGCRDYAPLLAIATAIQWWKGLGMQQQQQQQQETATPNAVAPPSAAQGGDSAAAAAGTGSDVAACCDPSQLAHPGDGGAAARCYMYRLLHDAAELLMQRWGSGCLGPPSMTAAMVLVGLPAGGLLPQPGQATSTDAKHVQDLLHSMHSIEVPIKTIQGSLYVRISAHVYNTLAEYEQLTNAVQQMQQQQQQQQE</sequence>
<evidence type="ECO:0000259" key="3">
    <source>
        <dbReference type="Pfam" id="PF00266"/>
    </source>
</evidence>
<dbReference type="Gene3D" id="3.90.1150.10">
    <property type="entry name" value="Aspartate Aminotransferase, domain 1"/>
    <property type="match status" value="1"/>
</dbReference>
<dbReference type="EMBL" id="CP126222">
    <property type="protein sequence ID" value="WIA22809.1"/>
    <property type="molecule type" value="Genomic_DNA"/>
</dbReference>
<reference evidence="4 5" key="1">
    <citation type="submission" date="2023-05" db="EMBL/GenBank/DDBJ databases">
        <title>A 100% complete, gapless, phased diploid assembly of the Scenedesmus obliquus UTEX 3031 genome.</title>
        <authorList>
            <person name="Biondi T.C."/>
            <person name="Hanschen E.R."/>
            <person name="Kwon T."/>
            <person name="Eng W."/>
            <person name="Kruse C.P.S."/>
            <person name="Koehler S.I."/>
            <person name="Kunde Y."/>
            <person name="Gleasner C.D."/>
            <person name="You Mak K.T."/>
            <person name="Polle J."/>
            <person name="Hovde B.T."/>
            <person name="Starkenburg S.R."/>
        </authorList>
    </citation>
    <scope>NUCLEOTIDE SEQUENCE [LARGE SCALE GENOMIC DNA]</scope>
    <source>
        <strain evidence="4 5">DOE0152z</strain>
    </source>
</reference>
<accession>A0ABY8UMN5</accession>
<dbReference type="Pfam" id="PF00266">
    <property type="entry name" value="Aminotran_5"/>
    <property type="match status" value="1"/>
</dbReference>
<dbReference type="SUPFAM" id="SSF53383">
    <property type="entry name" value="PLP-dependent transferases"/>
    <property type="match status" value="1"/>
</dbReference>
<organism evidence="4 5">
    <name type="scientific">Tetradesmus obliquus</name>
    <name type="common">Green alga</name>
    <name type="synonym">Acutodesmus obliquus</name>
    <dbReference type="NCBI Taxonomy" id="3088"/>
    <lineage>
        <taxon>Eukaryota</taxon>
        <taxon>Viridiplantae</taxon>
        <taxon>Chlorophyta</taxon>
        <taxon>core chlorophytes</taxon>
        <taxon>Chlorophyceae</taxon>
        <taxon>CS clade</taxon>
        <taxon>Sphaeropleales</taxon>
        <taxon>Scenedesmaceae</taxon>
        <taxon>Tetradesmus</taxon>
    </lineage>
</organism>